<keyword evidence="11" id="KW-1185">Reference proteome</keyword>
<dbReference type="Proteomes" id="UP000616143">
    <property type="component" value="Unassembled WGS sequence"/>
</dbReference>
<dbReference type="InterPro" id="IPR013783">
    <property type="entry name" value="Ig-like_fold"/>
</dbReference>
<accession>A0A348B523</accession>
<dbReference type="Pfam" id="PF00703">
    <property type="entry name" value="Glyco_hydro_2"/>
    <property type="match status" value="1"/>
</dbReference>
<dbReference type="GO" id="GO:0005975">
    <property type="term" value="P:carbohydrate metabolic process"/>
    <property type="evidence" value="ECO:0007669"/>
    <property type="project" value="InterPro"/>
</dbReference>
<evidence type="ECO:0000256" key="1">
    <source>
        <dbReference type="ARBA" id="ARBA00007401"/>
    </source>
</evidence>
<dbReference type="RefSeq" id="WP_126450394.1">
    <property type="nucleotide sequence ID" value="NZ_AP018553.1"/>
</dbReference>
<dbReference type="InterPro" id="IPR006103">
    <property type="entry name" value="Glyco_hydro_2_cat"/>
</dbReference>
<evidence type="ECO:0000256" key="4">
    <source>
        <dbReference type="ARBA" id="ARBA00022801"/>
    </source>
</evidence>
<reference evidence="10" key="4">
    <citation type="submission" date="2020-09" db="EMBL/GenBank/DDBJ databases">
        <authorList>
            <person name="Sun Q."/>
            <person name="Ohkuma M."/>
        </authorList>
    </citation>
    <scope>NUCLEOTIDE SEQUENCE</scope>
    <source>
        <strain evidence="10">JCM 31740</strain>
    </source>
</reference>
<dbReference type="SUPFAM" id="SSF49785">
    <property type="entry name" value="Galactose-binding domain-like"/>
    <property type="match status" value="1"/>
</dbReference>
<dbReference type="EC" id="3.2.1.31" evidence="2"/>
<dbReference type="InterPro" id="IPR006104">
    <property type="entry name" value="Glyco_hydro_2_N"/>
</dbReference>
<dbReference type="InterPro" id="IPR008979">
    <property type="entry name" value="Galactose-bd-like_sf"/>
</dbReference>
<dbReference type="Gene3D" id="2.60.40.10">
    <property type="entry name" value="Immunoglobulins"/>
    <property type="match status" value="1"/>
</dbReference>
<organism evidence="9 11">
    <name type="scientific">Sulfodiicoccus acidiphilus</name>
    <dbReference type="NCBI Taxonomy" id="1670455"/>
    <lineage>
        <taxon>Archaea</taxon>
        <taxon>Thermoproteota</taxon>
        <taxon>Thermoprotei</taxon>
        <taxon>Sulfolobales</taxon>
        <taxon>Sulfolobaceae</taxon>
        <taxon>Sulfodiicoccus</taxon>
    </lineage>
</organism>
<feature type="domain" description="Glycosyl hydrolases family 2 sugar binding" evidence="8">
    <location>
        <begin position="46"/>
        <end position="156"/>
    </location>
</feature>
<evidence type="ECO:0000256" key="3">
    <source>
        <dbReference type="ARBA" id="ARBA00016205"/>
    </source>
</evidence>
<dbReference type="KEGG" id="sacd:HS1genome_1664"/>
<dbReference type="OrthoDB" id="38162at2157"/>
<dbReference type="Pfam" id="PF02836">
    <property type="entry name" value="Glyco_hydro_2_C"/>
    <property type="match status" value="1"/>
</dbReference>
<keyword evidence="4" id="KW-0378">Hydrolase</keyword>
<gene>
    <name evidence="10" type="ORF">GCM10007116_04100</name>
    <name evidence="9" type="ORF">HS1genome_1664</name>
</gene>
<reference evidence="9" key="3">
    <citation type="journal article" date="2019" name="BMC Res. Notes">
        <title>Complete genome sequence of the Sulfodiicoccus acidiphilus strain HS-1T, the first crenarchaeon that lacks polB3, isolated from an acidic hot spring in Ohwaku-dani, Hakone, Japan.</title>
        <authorList>
            <person name="Sakai H.D."/>
            <person name="Kurosawa N."/>
        </authorList>
    </citation>
    <scope>NUCLEOTIDE SEQUENCE</scope>
    <source>
        <strain evidence="9">HS-1</strain>
    </source>
</reference>
<evidence type="ECO:0000313" key="11">
    <source>
        <dbReference type="Proteomes" id="UP000276741"/>
    </source>
</evidence>
<feature type="domain" description="Glycoside hydrolase family 2 catalytic" evidence="7">
    <location>
        <begin position="243"/>
        <end position="540"/>
    </location>
</feature>
<evidence type="ECO:0000313" key="10">
    <source>
        <dbReference type="EMBL" id="GGT89437.1"/>
    </source>
</evidence>
<evidence type="ECO:0000259" key="8">
    <source>
        <dbReference type="Pfam" id="PF02837"/>
    </source>
</evidence>
<dbReference type="Pfam" id="PF02837">
    <property type="entry name" value="Glyco_hydro_2_N"/>
    <property type="match status" value="1"/>
</dbReference>
<dbReference type="Gene3D" id="3.20.20.80">
    <property type="entry name" value="Glycosidases"/>
    <property type="match status" value="1"/>
</dbReference>
<dbReference type="Proteomes" id="UP000276741">
    <property type="component" value="Chromosome"/>
</dbReference>
<feature type="domain" description="Glycoside hydrolase family 2 immunoglobulin-like beta-sandwich" evidence="6">
    <location>
        <begin position="161"/>
        <end position="241"/>
    </location>
</feature>
<dbReference type="Gene3D" id="2.60.120.260">
    <property type="entry name" value="Galactose-binding domain-like"/>
    <property type="match status" value="1"/>
</dbReference>
<dbReference type="PRINTS" id="PR00132">
    <property type="entry name" value="GLHYDRLASE2"/>
</dbReference>
<dbReference type="InterPro" id="IPR036156">
    <property type="entry name" value="Beta-gal/glucu_dom_sf"/>
</dbReference>
<keyword evidence="5" id="KW-0326">Glycosidase</keyword>
<dbReference type="InterPro" id="IPR006102">
    <property type="entry name" value="Ig-like_GH2"/>
</dbReference>
<dbReference type="PANTHER" id="PTHR10066">
    <property type="entry name" value="BETA-GLUCURONIDASE"/>
    <property type="match status" value="1"/>
</dbReference>
<dbReference type="SUPFAM" id="SSF51445">
    <property type="entry name" value="(Trans)glycosidases"/>
    <property type="match status" value="1"/>
</dbReference>
<dbReference type="PANTHER" id="PTHR10066:SF67">
    <property type="entry name" value="BETA-GLUCURONIDASE"/>
    <property type="match status" value="1"/>
</dbReference>
<comment type="similarity">
    <text evidence="1">Belongs to the glycosyl hydrolase 2 family.</text>
</comment>
<evidence type="ECO:0000256" key="5">
    <source>
        <dbReference type="ARBA" id="ARBA00023295"/>
    </source>
</evidence>
<evidence type="ECO:0000313" key="9">
    <source>
        <dbReference type="EMBL" id="BBD73275.1"/>
    </source>
</evidence>
<dbReference type="GO" id="GO:0019391">
    <property type="term" value="P:glucuronoside catabolic process"/>
    <property type="evidence" value="ECO:0007669"/>
    <property type="project" value="TreeGrafter"/>
</dbReference>
<dbReference type="SUPFAM" id="SSF49303">
    <property type="entry name" value="beta-Galactosidase/glucuronidase domain"/>
    <property type="match status" value="1"/>
</dbReference>
<dbReference type="GO" id="GO:0030246">
    <property type="term" value="F:carbohydrate binding"/>
    <property type="evidence" value="ECO:0007669"/>
    <property type="project" value="TreeGrafter"/>
</dbReference>
<dbReference type="GO" id="GO:0004566">
    <property type="term" value="F:beta-glucuronidase activity"/>
    <property type="evidence" value="ECO:0007669"/>
    <property type="project" value="UniProtKB-EC"/>
</dbReference>
<dbReference type="EMBL" id="AP018553">
    <property type="protein sequence ID" value="BBD73275.1"/>
    <property type="molecule type" value="Genomic_DNA"/>
</dbReference>
<evidence type="ECO:0000259" key="7">
    <source>
        <dbReference type="Pfam" id="PF02836"/>
    </source>
</evidence>
<evidence type="ECO:0000259" key="6">
    <source>
        <dbReference type="Pfam" id="PF00703"/>
    </source>
</evidence>
<reference evidence="11" key="2">
    <citation type="submission" date="2018-04" db="EMBL/GenBank/DDBJ databases">
        <title>Complete genome sequence of Sulfodiicoccus acidiphilus strain HS-1.</title>
        <authorList>
            <person name="Sakai H.D."/>
            <person name="Kurosawa N."/>
        </authorList>
    </citation>
    <scope>NUCLEOTIDE SEQUENCE [LARGE SCALE GENOMIC DNA]</scope>
    <source>
        <strain evidence="11">HS-1</strain>
    </source>
</reference>
<protein>
    <recommendedName>
        <fullName evidence="3">Beta-glucuronidase</fullName>
        <ecNumber evidence="2">3.2.1.31</ecNumber>
    </recommendedName>
</protein>
<dbReference type="EMBL" id="BMQS01000003">
    <property type="protein sequence ID" value="GGT89437.1"/>
    <property type="molecule type" value="Genomic_DNA"/>
</dbReference>
<sequence length="548" mass="63090">MRTDSRWRFDLSGFWRFRPDPKGEGDYSRGFEGEPIYVPASWNEQNPAWDQLGTVGWYLRDFRVEPPQGDMWLVFEGAGYRTRAWLNGEELGEHEGSFTKFRLKCSPRRGWNRLVVRVDNTIAPDSIPPGDGFNDTYFDFFHYGGIHRPVYLEATPSVHAEDLFVTGDADGNLRVEGRSNSEAEVVVELRELGKTWKMGVVDRFVLEQRVTVTPWSPEVPRLYSLEVRVGNDEVYERVGFRTVEVESEGLRLNGRKLFLKGFGRHEDFPTFGRRIPGPALIRDFQMMKEVGANSFRTSHYPYSDEHLDLADEMGFLVILETPLVGLGERHFRDRSFLEKAVNVTREMVVQHRSRPSVIMYSLMNEPDSRTEEARAFASALKDVVRALDSTRPITHASNRFLEDRATEVDDVVSVNMYFGWYTYSGDLEEGTRKAVETVEEVRRKFGKPVLVTEFGADALSGVHWDPPVAWTEEYQAEMIRRYVESLSSLEYVAGLHVWNFADFRTPQGRRGPTRTVLNRKGVVTRDRQPKLAWKVLKDLFSLRGGEVD</sequence>
<reference evidence="10" key="1">
    <citation type="journal article" date="2014" name="Int. J. Syst. Evol. Microbiol.">
        <title>Complete genome sequence of Corynebacterium casei LMG S-19264T (=DSM 44701T), isolated from a smear-ripened cheese.</title>
        <authorList>
            <consortium name="US DOE Joint Genome Institute (JGI-PGF)"/>
            <person name="Walter F."/>
            <person name="Albersmeier A."/>
            <person name="Kalinowski J."/>
            <person name="Ruckert C."/>
        </authorList>
    </citation>
    <scope>NUCLEOTIDE SEQUENCE</scope>
    <source>
        <strain evidence="10">JCM 31740</strain>
    </source>
</reference>
<dbReference type="InterPro" id="IPR017853">
    <property type="entry name" value="GH"/>
</dbReference>
<proteinExistence type="inferred from homology"/>
<name>A0A348B523_9CREN</name>
<dbReference type="AlphaFoldDB" id="A0A348B523"/>
<dbReference type="GeneID" id="38667157"/>
<dbReference type="InterPro" id="IPR006101">
    <property type="entry name" value="Glyco_hydro_2"/>
</dbReference>
<evidence type="ECO:0000256" key="2">
    <source>
        <dbReference type="ARBA" id="ARBA00012761"/>
    </source>
</evidence>